<proteinExistence type="inferred from homology"/>
<dbReference type="GO" id="GO:0008124">
    <property type="term" value="F:4-alpha-hydroxytetrahydrobiopterin dehydratase activity"/>
    <property type="evidence" value="ECO:0007669"/>
    <property type="project" value="UniProtKB-EC"/>
</dbReference>
<evidence type="ECO:0000313" key="8">
    <source>
        <dbReference type="Proteomes" id="UP000751190"/>
    </source>
</evidence>
<dbReference type="InterPro" id="IPR036428">
    <property type="entry name" value="PCD_sf"/>
</dbReference>
<evidence type="ECO:0000256" key="5">
    <source>
        <dbReference type="ARBA" id="ARBA00030497"/>
    </source>
</evidence>
<evidence type="ECO:0000256" key="2">
    <source>
        <dbReference type="ARBA" id="ARBA00006472"/>
    </source>
</evidence>
<comment type="caution">
    <text evidence="7">The sequence shown here is derived from an EMBL/GenBank/DDBJ whole genome shotgun (WGS) entry which is preliminary data.</text>
</comment>
<dbReference type="OMA" id="FHHPGIL"/>
<sequence>MPALPRWQLSEDNKLIRTRFVARDWAAAMRFFNGVSAIAEAEGHHPDLHLTNFREVSVELSTHAIGGLSLPDLVLAAKIDAIDVPLSAKWLKSPEGQPYASTPKTACPAAAD</sequence>
<dbReference type="EC" id="4.2.1.96" evidence="3"/>
<organism evidence="7 8">
    <name type="scientific">Diacronema lutheri</name>
    <name type="common">Unicellular marine alga</name>
    <name type="synonym">Monochrysis lutheri</name>
    <dbReference type="NCBI Taxonomy" id="2081491"/>
    <lineage>
        <taxon>Eukaryota</taxon>
        <taxon>Haptista</taxon>
        <taxon>Haptophyta</taxon>
        <taxon>Pavlovophyceae</taxon>
        <taxon>Pavlovales</taxon>
        <taxon>Pavlovaceae</taxon>
        <taxon>Diacronema</taxon>
    </lineage>
</organism>
<dbReference type="AlphaFoldDB" id="A0A8J5XJI7"/>
<feature type="region of interest" description="Disordered" evidence="6">
    <location>
        <begin position="93"/>
        <end position="112"/>
    </location>
</feature>
<dbReference type="PANTHER" id="PTHR12599:SF0">
    <property type="entry name" value="PTERIN-4-ALPHA-CARBINOLAMINE DEHYDRATASE"/>
    <property type="match status" value="1"/>
</dbReference>
<dbReference type="GO" id="GO:0006729">
    <property type="term" value="P:tetrahydrobiopterin biosynthetic process"/>
    <property type="evidence" value="ECO:0007669"/>
    <property type="project" value="InterPro"/>
</dbReference>
<evidence type="ECO:0000256" key="3">
    <source>
        <dbReference type="ARBA" id="ARBA00013252"/>
    </source>
</evidence>
<dbReference type="SUPFAM" id="SSF55248">
    <property type="entry name" value="PCD-like"/>
    <property type="match status" value="1"/>
</dbReference>
<dbReference type="Pfam" id="PF01329">
    <property type="entry name" value="Pterin_4a"/>
    <property type="match status" value="1"/>
</dbReference>
<evidence type="ECO:0000256" key="6">
    <source>
        <dbReference type="SAM" id="MobiDB-lite"/>
    </source>
</evidence>
<comment type="catalytic activity">
    <reaction evidence="1">
        <text>(4aS,6R)-4a-hydroxy-L-erythro-5,6,7,8-tetrahydrobiopterin = (6R)-L-erythro-6,7-dihydrobiopterin + H2O</text>
        <dbReference type="Rhea" id="RHEA:11920"/>
        <dbReference type="ChEBI" id="CHEBI:15377"/>
        <dbReference type="ChEBI" id="CHEBI:15642"/>
        <dbReference type="ChEBI" id="CHEBI:43120"/>
        <dbReference type="EC" id="4.2.1.96"/>
    </reaction>
</comment>
<evidence type="ECO:0000313" key="7">
    <source>
        <dbReference type="EMBL" id="KAG8470381.1"/>
    </source>
</evidence>
<keyword evidence="4" id="KW-0456">Lyase</keyword>
<comment type="similarity">
    <text evidence="2">Belongs to the pterin-4-alpha-carbinolamine dehydratase family.</text>
</comment>
<reference evidence="7" key="1">
    <citation type="submission" date="2021-05" db="EMBL/GenBank/DDBJ databases">
        <title>The genome of the haptophyte Pavlova lutheri (Diacronema luteri, Pavlovales) - a model for lipid biosynthesis in eukaryotic algae.</title>
        <authorList>
            <person name="Hulatt C.J."/>
            <person name="Posewitz M.C."/>
        </authorList>
    </citation>
    <scope>NUCLEOTIDE SEQUENCE</scope>
    <source>
        <strain evidence="7">NIVA-4/92</strain>
    </source>
</reference>
<evidence type="ECO:0000256" key="1">
    <source>
        <dbReference type="ARBA" id="ARBA00001554"/>
    </source>
</evidence>
<keyword evidence="8" id="KW-1185">Reference proteome</keyword>
<dbReference type="InterPro" id="IPR001533">
    <property type="entry name" value="Pterin_deHydtase"/>
</dbReference>
<protein>
    <recommendedName>
        <fullName evidence="3">4a-hydroxytetrahydrobiopterin dehydratase</fullName>
        <ecNumber evidence="3">4.2.1.96</ecNumber>
    </recommendedName>
    <alternativeName>
        <fullName evidence="5">4-alpha-hydroxy-tetrahydropterin dehydratase</fullName>
    </alternativeName>
</protein>
<accession>A0A8J5XJI7</accession>
<dbReference type="OrthoDB" id="277398at2759"/>
<dbReference type="Gene3D" id="3.30.1360.20">
    <property type="entry name" value="Transcriptional coactivator/pterin dehydratase"/>
    <property type="match status" value="1"/>
</dbReference>
<evidence type="ECO:0000256" key="4">
    <source>
        <dbReference type="ARBA" id="ARBA00023239"/>
    </source>
</evidence>
<dbReference type="Proteomes" id="UP000751190">
    <property type="component" value="Unassembled WGS sequence"/>
</dbReference>
<dbReference type="EMBL" id="JAGTXO010000001">
    <property type="protein sequence ID" value="KAG8470381.1"/>
    <property type="molecule type" value="Genomic_DNA"/>
</dbReference>
<dbReference type="PANTHER" id="PTHR12599">
    <property type="entry name" value="PTERIN-4-ALPHA-CARBINOLAMINE DEHYDRATASE"/>
    <property type="match status" value="1"/>
</dbReference>
<name>A0A8J5XJI7_DIALT</name>
<gene>
    <name evidence="7" type="ORF">KFE25_008802</name>
</gene>